<proteinExistence type="predicted"/>
<dbReference type="InterPro" id="IPR041685">
    <property type="entry name" value="AAA_GajA/Old/RecF-like"/>
</dbReference>
<evidence type="ECO:0000313" key="3">
    <source>
        <dbReference type="Proteomes" id="UP000886724"/>
    </source>
</evidence>
<dbReference type="Proteomes" id="UP000886724">
    <property type="component" value="Unassembled WGS sequence"/>
</dbReference>
<name>A0A9D1XK24_9FIRM</name>
<dbReference type="AlphaFoldDB" id="A0A9D1XK24"/>
<evidence type="ECO:0000259" key="1">
    <source>
        <dbReference type="Pfam" id="PF13175"/>
    </source>
</evidence>
<comment type="caution">
    <text evidence="2">The sequence shown here is derived from an EMBL/GenBank/DDBJ whole genome shotgun (WGS) entry which is preliminary data.</text>
</comment>
<dbReference type="Gene3D" id="3.40.50.300">
    <property type="entry name" value="P-loop containing nucleotide triphosphate hydrolases"/>
    <property type="match status" value="1"/>
</dbReference>
<evidence type="ECO:0000313" key="2">
    <source>
        <dbReference type="EMBL" id="HIX80882.1"/>
    </source>
</evidence>
<dbReference type="PANTHER" id="PTHR43581">
    <property type="entry name" value="ATP/GTP PHOSPHATASE"/>
    <property type="match status" value="1"/>
</dbReference>
<gene>
    <name evidence="2" type="ORF">H9980_02780</name>
</gene>
<keyword evidence="2" id="KW-0547">Nucleotide-binding</keyword>
<organism evidence="2 3">
    <name type="scientific">Candidatus Erysipelatoclostridium merdavium</name>
    <dbReference type="NCBI Taxonomy" id="2838566"/>
    <lineage>
        <taxon>Bacteria</taxon>
        <taxon>Bacillati</taxon>
        <taxon>Bacillota</taxon>
        <taxon>Erysipelotrichia</taxon>
        <taxon>Erysipelotrichales</taxon>
        <taxon>Erysipelotrichales incertae sedis</taxon>
    </lineage>
</organism>
<reference evidence="2" key="1">
    <citation type="journal article" date="2021" name="PeerJ">
        <title>Extensive microbial diversity within the chicken gut microbiome revealed by metagenomics and culture.</title>
        <authorList>
            <person name="Gilroy R."/>
            <person name="Ravi A."/>
            <person name="Getino M."/>
            <person name="Pursley I."/>
            <person name="Horton D.L."/>
            <person name="Alikhan N.F."/>
            <person name="Baker D."/>
            <person name="Gharbi K."/>
            <person name="Hall N."/>
            <person name="Watson M."/>
            <person name="Adriaenssens E.M."/>
            <person name="Foster-Nyarko E."/>
            <person name="Jarju S."/>
            <person name="Secka A."/>
            <person name="Antonio M."/>
            <person name="Oren A."/>
            <person name="Chaudhuri R.R."/>
            <person name="La Ragione R."/>
            <person name="Hildebrand F."/>
            <person name="Pallen M.J."/>
        </authorList>
    </citation>
    <scope>NUCLEOTIDE SEQUENCE</scope>
    <source>
        <strain evidence="2">ChiGjej1B1-14440</strain>
    </source>
</reference>
<dbReference type="GO" id="GO:0005524">
    <property type="term" value="F:ATP binding"/>
    <property type="evidence" value="ECO:0007669"/>
    <property type="project" value="UniProtKB-KW"/>
</dbReference>
<protein>
    <submittedName>
        <fullName evidence="2">ATP-binding protein</fullName>
    </submittedName>
</protein>
<dbReference type="InterPro" id="IPR051396">
    <property type="entry name" value="Bact_Antivir_Def_Nuclease"/>
</dbReference>
<dbReference type="EMBL" id="DXET01000072">
    <property type="protein sequence ID" value="HIX80882.1"/>
    <property type="molecule type" value="Genomic_DNA"/>
</dbReference>
<reference evidence="2" key="2">
    <citation type="submission" date="2021-04" db="EMBL/GenBank/DDBJ databases">
        <authorList>
            <person name="Gilroy R."/>
        </authorList>
    </citation>
    <scope>NUCLEOTIDE SEQUENCE</scope>
    <source>
        <strain evidence="2">ChiGjej1B1-14440</strain>
    </source>
</reference>
<dbReference type="Pfam" id="PF13175">
    <property type="entry name" value="AAA_15"/>
    <property type="match status" value="1"/>
</dbReference>
<dbReference type="InterPro" id="IPR027417">
    <property type="entry name" value="P-loop_NTPase"/>
</dbReference>
<feature type="non-terminal residue" evidence="2">
    <location>
        <position position="287"/>
    </location>
</feature>
<feature type="domain" description="Endonuclease GajA/Old nuclease/RecF-like AAA" evidence="1">
    <location>
        <begin position="161"/>
        <end position="287"/>
    </location>
</feature>
<dbReference type="SUPFAM" id="SSF52540">
    <property type="entry name" value="P-loop containing nucleoside triphosphate hydrolases"/>
    <property type="match status" value="1"/>
</dbReference>
<dbReference type="PANTHER" id="PTHR43581:SF4">
    <property type="entry name" value="ATP_GTP PHOSPHATASE"/>
    <property type="match status" value="1"/>
</dbReference>
<accession>A0A9D1XK24</accession>
<sequence>METQTYKSTKEIGYEGTKNVIIKKIDGIELINFRGIENETIELGNYITVLAGKNGTMKSTMLGLIAHPFTSPNNAKDILGHTLKTNLSDVFRLSPEKDNARYSYNLCLTTSNNEQLKEMIRVWYYQNGNRFRVFVGEKNIKNVGNFLLNTCYINLKRLFPIIDTKAKEKENITVSEDDARFIFEQYQSIFQRTTFQNAKVVSQDNMKDTLGPSNTYYDFNSISSGEDNLGHILIKLLAFKKNRIYTDGNLNGILCIDEIEASMHPIAQEKLFDILYSFAKQYKVQIV</sequence>
<keyword evidence="2" id="KW-0067">ATP-binding</keyword>